<evidence type="ECO:0000313" key="2">
    <source>
        <dbReference type="EMBL" id="OQD74921.1"/>
    </source>
</evidence>
<evidence type="ECO:0008006" key="4">
    <source>
        <dbReference type="Google" id="ProtNLM"/>
    </source>
</evidence>
<feature type="region of interest" description="Disordered" evidence="1">
    <location>
        <begin position="457"/>
        <end position="482"/>
    </location>
</feature>
<dbReference type="OrthoDB" id="5382953at2759"/>
<feature type="compositionally biased region" description="Basic and acidic residues" evidence="1">
    <location>
        <begin position="459"/>
        <end position="468"/>
    </location>
</feature>
<evidence type="ECO:0000256" key="1">
    <source>
        <dbReference type="SAM" id="MobiDB-lite"/>
    </source>
</evidence>
<comment type="caution">
    <text evidence="2">The sequence shown here is derived from an EMBL/GenBank/DDBJ whole genome shotgun (WGS) entry which is preliminary data.</text>
</comment>
<feature type="region of interest" description="Disordered" evidence="1">
    <location>
        <begin position="349"/>
        <end position="444"/>
    </location>
</feature>
<evidence type="ECO:0000313" key="3">
    <source>
        <dbReference type="Proteomes" id="UP000191522"/>
    </source>
</evidence>
<feature type="compositionally biased region" description="Basic and acidic residues" evidence="1">
    <location>
        <begin position="414"/>
        <end position="424"/>
    </location>
</feature>
<feature type="compositionally biased region" description="Polar residues" evidence="1">
    <location>
        <begin position="602"/>
        <end position="612"/>
    </location>
</feature>
<dbReference type="STRING" id="69771.A0A1V6PD42"/>
<dbReference type="EMBL" id="MDYL01000009">
    <property type="protein sequence ID" value="OQD74921.1"/>
    <property type="molecule type" value="Genomic_DNA"/>
</dbReference>
<keyword evidence="3" id="KW-1185">Reference proteome</keyword>
<feature type="region of interest" description="Disordered" evidence="1">
    <location>
        <begin position="592"/>
        <end position="612"/>
    </location>
</feature>
<proteinExistence type="predicted"/>
<gene>
    <name evidence="2" type="ORF">PENDEC_c009G02181</name>
</gene>
<feature type="compositionally biased region" description="Acidic residues" evidence="1">
    <location>
        <begin position="393"/>
        <end position="413"/>
    </location>
</feature>
<sequence length="612" mass="69591">MTAREETVLPPIDPSITDENDWWEFTLNDVKVLRPGKMLYANVFEASDKNPVQVIGSLELKKNQEHLALNPDFLSKRIIIDNVTHYAYGQTEDRSVEIWVAGKAGWYLISPAKGYLPTFNRMVQAVDMLYFLIDKHKPGKKQINPTFKNLCRQYVFHKHGDCGSGEQSAEVFARHAPFLLRCMIENEDENVDWKQTNVFIHLRRQFPDEYQKLVDQQSPKFDHDENEEMLAMSTPRHDSTAISKSQADAIHRLIYELKEEGHLAKRRLNFDLLTERLSGRYSFSKDDARKIIDARSKAVLEKLDEEDEEGETRFKWSRYVIHRELSEAASKHTPLPPALLAPLPVLDESSEDEGVGRTRKSVLRPKTASVSNKVMGKRNRSIAANQQKVESNNDSDDDNQDDDDDDTQMEDVDTPSKSRGHELIRTPLASEKAGPKPHFKNNHTGSAAASLLRSVLSAERAHSAEPSHRPASAASSTDQWTSEVSVVNTPDESETWACRMPGCATLLTSKGSERRKEIEDHAGEHDWEVQMRVELVESERRMHATMPVNNLMEYLVAQHLQQKRAAFPELYPAENWDGDGNYTEPHSVMEMLTPKKPRSAETESQGVNGHTT</sequence>
<organism evidence="2 3">
    <name type="scientific">Penicillium decumbens</name>
    <dbReference type="NCBI Taxonomy" id="69771"/>
    <lineage>
        <taxon>Eukaryota</taxon>
        <taxon>Fungi</taxon>
        <taxon>Dikarya</taxon>
        <taxon>Ascomycota</taxon>
        <taxon>Pezizomycotina</taxon>
        <taxon>Eurotiomycetes</taxon>
        <taxon>Eurotiomycetidae</taxon>
        <taxon>Eurotiales</taxon>
        <taxon>Aspergillaceae</taxon>
        <taxon>Penicillium</taxon>
    </lineage>
</organism>
<name>A0A1V6PD42_PENDC</name>
<feature type="compositionally biased region" description="Polar residues" evidence="1">
    <location>
        <begin position="473"/>
        <end position="482"/>
    </location>
</feature>
<dbReference type="AlphaFoldDB" id="A0A1V6PD42"/>
<accession>A0A1V6PD42</accession>
<protein>
    <recommendedName>
        <fullName evidence="4">DNA (cytosine-5)-methyltransferase 1 replication foci domain-containing protein</fullName>
    </recommendedName>
</protein>
<reference evidence="3" key="1">
    <citation type="journal article" date="2017" name="Nat. Microbiol.">
        <title>Global analysis of biosynthetic gene clusters reveals vast potential of secondary metabolite production in Penicillium species.</title>
        <authorList>
            <person name="Nielsen J.C."/>
            <person name="Grijseels S."/>
            <person name="Prigent S."/>
            <person name="Ji B."/>
            <person name="Dainat J."/>
            <person name="Nielsen K.F."/>
            <person name="Frisvad J.C."/>
            <person name="Workman M."/>
            <person name="Nielsen J."/>
        </authorList>
    </citation>
    <scope>NUCLEOTIDE SEQUENCE [LARGE SCALE GENOMIC DNA]</scope>
    <source>
        <strain evidence="3">IBT 11843</strain>
    </source>
</reference>
<dbReference type="Proteomes" id="UP000191522">
    <property type="component" value="Unassembled WGS sequence"/>
</dbReference>
<dbReference type="OMA" id="ETIHKHH"/>